<dbReference type="InterPro" id="IPR029058">
    <property type="entry name" value="AB_hydrolase_fold"/>
</dbReference>
<dbReference type="Gene3D" id="3.40.50.1820">
    <property type="entry name" value="alpha/beta hydrolase"/>
    <property type="match status" value="1"/>
</dbReference>
<organism evidence="2 3">
    <name type="scientific">Arthrobacter citreus</name>
    <dbReference type="NCBI Taxonomy" id="1670"/>
    <lineage>
        <taxon>Bacteria</taxon>
        <taxon>Bacillati</taxon>
        <taxon>Actinomycetota</taxon>
        <taxon>Actinomycetes</taxon>
        <taxon>Micrococcales</taxon>
        <taxon>Micrococcaceae</taxon>
        <taxon>Arthrobacter</taxon>
    </lineage>
</organism>
<evidence type="ECO:0000259" key="1">
    <source>
        <dbReference type="Pfam" id="PF12697"/>
    </source>
</evidence>
<proteinExistence type="predicted"/>
<evidence type="ECO:0000313" key="2">
    <source>
        <dbReference type="EMBL" id="WZP17667.1"/>
    </source>
</evidence>
<sequence length="173" mass="19246">MDILFVHGARGWTDDQPMAAELRGIPGAEVLAPHFSDEDMSAAGWRRELNRQLRTLGPQPVVVAHSFGASMVLLHYADDPVEPLPRGLVLLAMPFWGSEGWQAEYSLPMDAELPADLPLFLHQCMDDDVVPADHVDRHASRLSQAIIRRHDSGGHQFQGRMGEVLQDVRMLGH</sequence>
<keyword evidence="2" id="KW-0378">Hydrolase</keyword>
<dbReference type="InterPro" id="IPR000073">
    <property type="entry name" value="AB_hydrolase_1"/>
</dbReference>
<dbReference type="RefSeq" id="WP_342025260.1">
    <property type="nucleotide sequence ID" value="NZ_CP151657.1"/>
</dbReference>
<protein>
    <submittedName>
        <fullName evidence="2">Alpha/beta fold hydrolase</fullName>
    </submittedName>
</protein>
<accession>A0ABZ3A0K1</accession>
<name>A0ABZ3A0K1_9MICC</name>
<evidence type="ECO:0000313" key="3">
    <source>
        <dbReference type="Proteomes" id="UP001448858"/>
    </source>
</evidence>
<reference evidence="2 3" key="1">
    <citation type="submission" date="2024-04" db="EMBL/GenBank/DDBJ databases">
        <title>Arthrobacter sp. from Plains bison fecal sample.</title>
        <authorList>
            <person name="Ruzzini A."/>
        </authorList>
    </citation>
    <scope>NUCLEOTIDE SEQUENCE [LARGE SCALE GENOMIC DNA]</scope>
    <source>
        <strain evidence="2 3">EINP1</strain>
    </source>
</reference>
<dbReference type="SUPFAM" id="SSF53474">
    <property type="entry name" value="alpha/beta-Hydrolases"/>
    <property type="match status" value="1"/>
</dbReference>
<dbReference type="GO" id="GO:0016787">
    <property type="term" value="F:hydrolase activity"/>
    <property type="evidence" value="ECO:0007669"/>
    <property type="project" value="UniProtKB-KW"/>
</dbReference>
<dbReference type="Proteomes" id="UP001448858">
    <property type="component" value="Chromosome"/>
</dbReference>
<gene>
    <name evidence="2" type="ORF">AAE021_08970</name>
</gene>
<feature type="domain" description="AB hydrolase-1" evidence="1">
    <location>
        <begin position="3"/>
        <end position="122"/>
    </location>
</feature>
<dbReference type="Pfam" id="PF12697">
    <property type="entry name" value="Abhydrolase_6"/>
    <property type="match status" value="1"/>
</dbReference>
<dbReference type="EMBL" id="CP151657">
    <property type="protein sequence ID" value="WZP17667.1"/>
    <property type="molecule type" value="Genomic_DNA"/>
</dbReference>
<keyword evidence="3" id="KW-1185">Reference proteome</keyword>